<keyword evidence="3" id="KW-1185">Reference proteome</keyword>
<sequence>MKATGFTACVAQLSTTDERGAPLLSVLVKRTYVLDGDACVIAPEQVPLLPLRVDPEEPEAVLDEADIWPMKRLTDIVVRGHAYPQAPRGEGSAAVGIGELTKEIAVIGDRRASLHRGRVVFSEPAPVHKVPLRYSHAYGGVDRVAEAKYGNPHEALKPYLSPMLKGWRYSPYRYPRNGVGKGFLIEATAEALAAITLPNLEDPADRLTPSRLAAGSPLAWPRMPLPWCTDWASMASFPRYAYIGGSPEHEPLPDDFPEVHRGFLVRGYPRRGGPPEEMFSDRVFNAGSLGLQIGPITPVAVGGIVFRLSHLHPRRPQITFRLPSNAPVIKADGRNGKLLHTDPVLHHVVIEPDLDRVSVVWRGAAPALRRYTLEELVDMPLEVNW</sequence>
<organism evidence="2 3">
    <name type="scientific">Chondromyces apiculatus DSM 436</name>
    <dbReference type="NCBI Taxonomy" id="1192034"/>
    <lineage>
        <taxon>Bacteria</taxon>
        <taxon>Pseudomonadati</taxon>
        <taxon>Myxococcota</taxon>
        <taxon>Polyangia</taxon>
        <taxon>Polyangiales</taxon>
        <taxon>Polyangiaceae</taxon>
        <taxon>Chondromyces</taxon>
    </lineage>
</organism>
<evidence type="ECO:0000313" key="2">
    <source>
        <dbReference type="EMBL" id="EYF08691.1"/>
    </source>
</evidence>
<comment type="caution">
    <text evidence="2">The sequence shown here is derived from an EMBL/GenBank/DDBJ whole genome shotgun (WGS) entry which is preliminary data.</text>
</comment>
<dbReference type="EMBL" id="ASRX01000002">
    <property type="protein sequence ID" value="EYF08691.1"/>
    <property type="molecule type" value="Genomic_DNA"/>
</dbReference>
<accession>A0A017TJ95</accession>
<proteinExistence type="predicted"/>
<protein>
    <recommendedName>
        <fullName evidence="1">DUF2169 domain-containing protein</fullName>
    </recommendedName>
</protein>
<dbReference type="STRING" id="1192034.CAP_2552"/>
<dbReference type="Pfam" id="PF09937">
    <property type="entry name" value="DUF2169"/>
    <property type="match status" value="1"/>
</dbReference>
<evidence type="ECO:0000259" key="1">
    <source>
        <dbReference type="Pfam" id="PF09937"/>
    </source>
</evidence>
<dbReference type="AlphaFoldDB" id="A0A017TJ95"/>
<name>A0A017TJ95_9BACT</name>
<evidence type="ECO:0000313" key="3">
    <source>
        <dbReference type="Proteomes" id="UP000019678"/>
    </source>
</evidence>
<reference evidence="2 3" key="1">
    <citation type="submission" date="2013-05" db="EMBL/GenBank/DDBJ databases">
        <title>Genome assembly of Chondromyces apiculatus DSM 436.</title>
        <authorList>
            <person name="Sharma G."/>
            <person name="Khatri I."/>
            <person name="Kaur C."/>
            <person name="Mayilraj S."/>
            <person name="Subramanian S."/>
        </authorList>
    </citation>
    <scope>NUCLEOTIDE SEQUENCE [LARGE SCALE GENOMIC DNA]</scope>
    <source>
        <strain evidence="2 3">DSM 436</strain>
    </source>
</reference>
<gene>
    <name evidence="2" type="ORF">CAP_2552</name>
</gene>
<dbReference type="eggNOG" id="COG5351">
    <property type="taxonomic scope" value="Bacteria"/>
</dbReference>
<feature type="domain" description="DUF2169" evidence="1">
    <location>
        <begin position="20"/>
        <end position="362"/>
    </location>
</feature>
<dbReference type="Proteomes" id="UP000019678">
    <property type="component" value="Unassembled WGS sequence"/>
</dbReference>
<dbReference type="InterPro" id="IPR018683">
    <property type="entry name" value="DUF2169"/>
</dbReference>